<dbReference type="HOGENOM" id="CLU_083287_27_4_0"/>
<reference evidence="6" key="1">
    <citation type="submission" date="2009-09" db="EMBL/GenBank/DDBJ databases">
        <title>The complete chromosome of Sebaldella termitidis ATCC 33386.</title>
        <authorList>
            <consortium name="US DOE Joint Genome Institute (JGI-PGF)"/>
            <person name="Lucas S."/>
            <person name="Copeland A."/>
            <person name="Lapidus A."/>
            <person name="Glavina del Rio T."/>
            <person name="Dalin E."/>
            <person name="Tice H."/>
            <person name="Bruce D."/>
            <person name="Goodwin L."/>
            <person name="Pitluck S."/>
            <person name="Kyrpides N."/>
            <person name="Mavromatis K."/>
            <person name="Ivanova N."/>
            <person name="Mikhailova N."/>
            <person name="Sims D."/>
            <person name="Meincke L."/>
            <person name="Brettin T."/>
            <person name="Detter J.C."/>
            <person name="Han C."/>
            <person name="Larimer F."/>
            <person name="Land M."/>
            <person name="Hauser L."/>
            <person name="Markowitz V."/>
            <person name="Cheng J.F."/>
            <person name="Hugenholtz P."/>
            <person name="Woyke T."/>
            <person name="Wu D."/>
            <person name="Eisen J.A."/>
        </authorList>
    </citation>
    <scope>NUCLEOTIDE SEQUENCE [LARGE SCALE GENOMIC DNA]</scope>
    <source>
        <strain evidence="6">ATCC 33386 / NCTC 11300</strain>
    </source>
</reference>
<evidence type="ECO:0000256" key="1">
    <source>
        <dbReference type="ARBA" id="ARBA00023015"/>
    </source>
</evidence>
<keyword evidence="1" id="KW-0805">Transcription regulation</keyword>
<evidence type="ECO:0000313" key="5">
    <source>
        <dbReference type="EMBL" id="ACZ10019.1"/>
    </source>
</evidence>
<sequence>MKNSSLIMEIVNTGRLFKSVFIKTAESRTKSDIKPSEKNALMELSGHKELSMSVLNKKLSVSKQQLTAITGSLRKKRYVERYTDDKNLRIAHVRITNEGRKALKDTYSEAERKLTDKLECLSSGERKELESSIITLKKLLEKMNG</sequence>
<dbReference type="eggNOG" id="COG1846">
    <property type="taxonomic scope" value="Bacteria"/>
</dbReference>
<evidence type="ECO:0000256" key="2">
    <source>
        <dbReference type="ARBA" id="ARBA00023125"/>
    </source>
</evidence>
<dbReference type="Pfam" id="PF12802">
    <property type="entry name" value="MarR_2"/>
    <property type="match status" value="1"/>
</dbReference>
<evidence type="ECO:0000259" key="4">
    <source>
        <dbReference type="PROSITE" id="PS50995"/>
    </source>
</evidence>
<dbReference type="EMBL" id="CP001739">
    <property type="protein sequence ID" value="ACZ10019.1"/>
    <property type="molecule type" value="Genomic_DNA"/>
</dbReference>
<keyword evidence="6" id="KW-1185">Reference proteome</keyword>
<dbReference type="PANTHER" id="PTHR42756:SF1">
    <property type="entry name" value="TRANSCRIPTIONAL REPRESSOR OF EMRAB OPERON"/>
    <property type="match status" value="1"/>
</dbReference>
<dbReference type="SMART" id="SM00347">
    <property type="entry name" value="HTH_MARR"/>
    <property type="match status" value="1"/>
</dbReference>
<feature type="domain" description="HTH marR-type" evidence="4">
    <location>
        <begin position="3"/>
        <end position="141"/>
    </location>
</feature>
<gene>
    <name evidence="5" type="ordered locus">Sterm_3178</name>
</gene>
<dbReference type="InterPro" id="IPR000835">
    <property type="entry name" value="HTH_MarR-typ"/>
</dbReference>
<keyword evidence="2" id="KW-0238">DNA-binding</keyword>
<dbReference type="Proteomes" id="UP000000845">
    <property type="component" value="Chromosome"/>
</dbReference>
<dbReference type="InterPro" id="IPR036388">
    <property type="entry name" value="WH-like_DNA-bd_sf"/>
</dbReference>
<evidence type="ECO:0000313" key="6">
    <source>
        <dbReference type="Proteomes" id="UP000000845"/>
    </source>
</evidence>
<keyword evidence="3" id="KW-0804">Transcription</keyword>
<proteinExistence type="predicted"/>
<evidence type="ECO:0000256" key="3">
    <source>
        <dbReference type="ARBA" id="ARBA00023163"/>
    </source>
</evidence>
<organism evidence="5 6">
    <name type="scientific">Sebaldella termitidis (strain ATCC 33386 / NCTC 11300)</name>
    <dbReference type="NCBI Taxonomy" id="526218"/>
    <lineage>
        <taxon>Bacteria</taxon>
        <taxon>Fusobacteriati</taxon>
        <taxon>Fusobacteriota</taxon>
        <taxon>Fusobacteriia</taxon>
        <taxon>Fusobacteriales</taxon>
        <taxon>Leptotrichiaceae</taxon>
        <taxon>Sebaldella</taxon>
    </lineage>
</organism>
<accession>D1API5</accession>
<dbReference type="SUPFAM" id="SSF46785">
    <property type="entry name" value="Winged helix' DNA-binding domain"/>
    <property type="match status" value="1"/>
</dbReference>
<dbReference type="GO" id="GO:0003700">
    <property type="term" value="F:DNA-binding transcription factor activity"/>
    <property type="evidence" value="ECO:0007669"/>
    <property type="project" value="InterPro"/>
</dbReference>
<dbReference type="PANTHER" id="PTHR42756">
    <property type="entry name" value="TRANSCRIPTIONAL REGULATOR, MARR"/>
    <property type="match status" value="1"/>
</dbReference>
<dbReference type="GO" id="GO:0003677">
    <property type="term" value="F:DNA binding"/>
    <property type="evidence" value="ECO:0007669"/>
    <property type="project" value="UniProtKB-KW"/>
</dbReference>
<dbReference type="PROSITE" id="PS50995">
    <property type="entry name" value="HTH_MARR_2"/>
    <property type="match status" value="1"/>
</dbReference>
<dbReference type="Gene3D" id="1.10.10.10">
    <property type="entry name" value="Winged helix-like DNA-binding domain superfamily/Winged helix DNA-binding domain"/>
    <property type="match status" value="1"/>
</dbReference>
<dbReference type="RefSeq" id="WP_012862601.1">
    <property type="nucleotide sequence ID" value="NC_013517.1"/>
</dbReference>
<dbReference type="STRING" id="526218.Sterm_3178"/>
<reference evidence="5 6" key="2">
    <citation type="journal article" date="2010" name="Stand. Genomic Sci.">
        <title>Complete genome sequence of Sebaldella termitidis type strain (NCTC 11300).</title>
        <authorList>
            <person name="Harmon-Smith M."/>
            <person name="Celia L."/>
            <person name="Chertkov O."/>
            <person name="Lapidus A."/>
            <person name="Copeland A."/>
            <person name="Glavina Del Rio T."/>
            <person name="Nolan M."/>
            <person name="Lucas S."/>
            <person name="Tice H."/>
            <person name="Cheng J.F."/>
            <person name="Han C."/>
            <person name="Detter J.C."/>
            <person name="Bruce D."/>
            <person name="Goodwin L."/>
            <person name="Pitluck S."/>
            <person name="Pati A."/>
            <person name="Liolios K."/>
            <person name="Ivanova N."/>
            <person name="Mavromatis K."/>
            <person name="Mikhailova N."/>
            <person name="Chen A."/>
            <person name="Palaniappan K."/>
            <person name="Land M."/>
            <person name="Hauser L."/>
            <person name="Chang Y.J."/>
            <person name="Jeffries C.D."/>
            <person name="Brettin T."/>
            <person name="Goker M."/>
            <person name="Beck B."/>
            <person name="Bristow J."/>
            <person name="Eisen J.A."/>
            <person name="Markowitz V."/>
            <person name="Hugenholtz P."/>
            <person name="Kyrpides N.C."/>
            <person name="Klenk H.P."/>
            <person name="Chen F."/>
        </authorList>
    </citation>
    <scope>NUCLEOTIDE SEQUENCE [LARGE SCALE GENOMIC DNA]</scope>
    <source>
        <strain evidence="6">ATCC 33386 / NCTC 11300</strain>
    </source>
</reference>
<name>D1API5_SEBTE</name>
<dbReference type="KEGG" id="str:Sterm_3178"/>
<dbReference type="AlphaFoldDB" id="D1API5"/>
<protein>
    <submittedName>
        <fullName evidence="5">Transcriptional regulator, MarR family</fullName>
    </submittedName>
</protein>
<dbReference type="InterPro" id="IPR036390">
    <property type="entry name" value="WH_DNA-bd_sf"/>
</dbReference>